<evidence type="ECO:0000313" key="4">
    <source>
        <dbReference type="EMBL" id="GAA0880868.1"/>
    </source>
</evidence>
<evidence type="ECO:0000256" key="1">
    <source>
        <dbReference type="ARBA" id="ARBA00001913"/>
    </source>
</evidence>
<protein>
    <submittedName>
        <fullName evidence="4">Aldose 1-epimerase family protein</fullName>
    </submittedName>
</protein>
<evidence type="ECO:0000256" key="3">
    <source>
        <dbReference type="ARBA" id="ARBA00022837"/>
    </source>
</evidence>
<accession>A0ABP3YJ60</accession>
<dbReference type="InterPro" id="IPR014718">
    <property type="entry name" value="GH-type_carb-bd"/>
</dbReference>
<dbReference type="InterPro" id="IPR037481">
    <property type="entry name" value="LacX"/>
</dbReference>
<sequence>MLKNQISNSEQRKISQSTLIFVTNPNQPMHYTIQSETLLVTVNQRGMELSSLKSKITGQEYLWQGDPQFWTGQAPILFPIIGALKDGKTSYEGKTYILPKHGFVRNSDQAKLIKQLSDTLVFRLDSTPETLEVYPFAFALEVSFRVSGNSLEISHEVYNLDRKPLYYSLGGHPAFNCPLLAGESLEEYRIEFPQVEHDSTWMITPEGLIGEKGEMILDSSNEIHLHAQIFDQDALIFKALKSREVSLTHCDRGPIVKMDFDDFDYLGIWAKPGAPFVCLEPWLGIADASDHSGQLNEKEGIRRIEPGESERKKYSIRVY</sequence>
<name>A0ABP3YJ60_9BACT</name>
<reference evidence="5" key="1">
    <citation type="journal article" date="2019" name="Int. J. Syst. Evol. Microbiol.">
        <title>The Global Catalogue of Microorganisms (GCM) 10K type strain sequencing project: providing services to taxonomists for standard genome sequencing and annotation.</title>
        <authorList>
            <consortium name="The Broad Institute Genomics Platform"/>
            <consortium name="The Broad Institute Genome Sequencing Center for Infectious Disease"/>
            <person name="Wu L."/>
            <person name="Ma J."/>
        </authorList>
    </citation>
    <scope>NUCLEOTIDE SEQUENCE [LARGE SCALE GENOMIC DNA]</scope>
    <source>
        <strain evidence="5">JCM 16112</strain>
    </source>
</reference>
<dbReference type="Gene3D" id="2.70.98.10">
    <property type="match status" value="1"/>
</dbReference>
<dbReference type="Proteomes" id="UP001500469">
    <property type="component" value="Unassembled WGS sequence"/>
</dbReference>
<gene>
    <name evidence="4" type="ORF">GCM10009119_38380</name>
</gene>
<proteinExistence type="predicted"/>
<comment type="cofactor">
    <cofactor evidence="1">
        <name>Ca(2+)</name>
        <dbReference type="ChEBI" id="CHEBI:29108"/>
    </cofactor>
</comment>
<keyword evidence="5" id="KW-1185">Reference proteome</keyword>
<dbReference type="SUPFAM" id="SSF74650">
    <property type="entry name" value="Galactose mutarotase-like"/>
    <property type="match status" value="1"/>
</dbReference>
<keyword evidence="3" id="KW-0106">Calcium</keyword>
<comment type="caution">
    <text evidence="4">The sequence shown here is derived from an EMBL/GenBank/DDBJ whole genome shotgun (WGS) entry which is preliminary data.</text>
</comment>
<dbReference type="CDD" id="cd09024">
    <property type="entry name" value="Aldose_epim_lacX"/>
    <property type="match status" value="1"/>
</dbReference>
<dbReference type="Pfam" id="PF01263">
    <property type="entry name" value="Aldose_epim"/>
    <property type="match status" value="1"/>
</dbReference>
<dbReference type="InterPro" id="IPR008183">
    <property type="entry name" value="Aldose_1/G6P_1-epimerase"/>
</dbReference>
<evidence type="ECO:0000313" key="5">
    <source>
        <dbReference type="Proteomes" id="UP001500469"/>
    </source>
</evidence>
<dbReference type="EMBL" id="BAAAFI010000047">
    <property type="protein sequence ID" value="GAA0880868.1"/>
    <property type="molecule type" value="Genomic_DNA"/>
</dbReference>
<dbReference type="InterPro" id="IPR011013">
    <property type="entry name" value="Gal_mutarotase_sf_dom"/>
</dbReference>
<comment type="subunit">
    <text evidence="2">Monomer.</text>
</comment>
<organism evidence="4 5">
    <name type="scientific">Algoriphagus jejuensis</name>
    <dbReference type="NCBI Taxonomy" id="419934"/>
    <lineage>
        <taxon>Bacteria</taxon>
        <taxon>Pseudomonadati</taxon>
        <taxon>Bacteroidota</taxon>
        <taxon>Cytophagia</taxon>
        <taxon>Cytophagales</taxon>
        <taxon>Cyclobacteriaceae</taxon>
        <taxon>Algoriphagus</taxon>
    </lineage>
</organism>
<evidence type="ECO:0000256" key="2">
    <source>
        <dbReference type="ARBA" id="ARBA00011245"/>
    </source>
</evidence>